<evidence type="ECO:0000256" key="3">
    <source>
        <dbReference type="ARBA" id="ARBA00022737"/>
    </source>
</evidence>
<keyword evidence="4" id="KW-0106">Calcium</keyword>
<dbReference type="FunFam" id="1.10.238.10:FF:000009">
    <property type="entry name" value="Visinin-like protein 1"/>
    <property type="match status" value="1"/>
</dbReference>
<dbReference type="EMBL" id="CAKKLH010000116">
    <property type="protein sequence ID" value="CAH0103849.1"/>
    <property type="molecule type" value="Genomic_DNA"/>
</dbReference>
<dbReference type="CDD" id="cd00051">
    <property type="entry name" value="EFh"/>
    <property type="match status" value="2"/>
</dbReference>
<comment type="similarity">
    <text evidence="1">Belongs to the recoverin family.</text>
</comment>
<sequence>MGCFGSKQKISKVDLEYLKKHTRYDEATIKEWFKGFRQDCPSGRLTPAKFVDMYKMFFPNGNAEEFCDHVFRTFDRDKNGFIDFKEFLCAIDVTSAGTPNEKLQWAFRMYDVDGNGSIDLQEMTKIVQAIYDMLGNSSSSRPPDTAEERAKSIFARMDENGDGKLTEEEFLKGCLQDEELSKMLSPGF</sequence>
<dbReference type="InterPro" id="IPR011992">
    <property type="entry name" value="EF-hand-dom_pair"/>
</dbReference>
<proteinExistence type="inferred from homology"/>
<comment type="caution">
    <text evidence="6">The sequence shown here is derived from an EMBL/GenBank/DDBJ whole genome shotgun (WGS) entry which is preliminary data.</text>
</comment>
<dbReference type="PANTHER" id="PTHR23055">
    <property type="entry name" value="CALCIUM BINDING PROTEINS"/>
    <property type="match status" value="1"/>
</dbReference>
<dbReference type="Pfam" id="PF13499">
    <property type="entry name" value="EF-hand_7"/>
    <property type="match status" value="1"/>
</dbReference>
<dbReference type="Proteomes" id="UP000789390">
    <property type="component" value="Unassembled WGS sequence"/>
</dbReference>
<dbReference type="GO" id="GO:0005509">
    <property type="term" value="F:calcium ion binding"/>
    <property type="evidence" value="ECO:0007669"/>
    <property type="project" value="InterPro"/>
</dbReference>
<dbReference type="PANTHER" id="PTHR23055:SF69">
    <property type="entry name" value="NEURONAL CALCIUM SENSOR 2"/>
    <property type="match status" value="1"/>
</dbReference>
<keyword evidence="3" id="KW-0677">Repeat</keyword>
<evidence type="ECO:0000256" key="1">
    <source>
        <dbReference type="ARBA" id="ARBA00006049"/>
    </source>
</evidence>
<dbReference type="Pfam" id="PF13833">
    <property type="entry name" value="EF-hand_8"/>
    <property type="match status" value="1"/>
</dbReference>
<gene>
    <name evidence="6" type="ORF">DGAL_LOCUS6524</name>
</gene>
<evidence type="ECO:0000259" key="5">
    <source>
        <dbReference type="PROSITE" id="PS50222"/>
    </source>
</evidence>
<dbReference type="InterPro" id="IPR002048">
    <property type="entry name" value="EF_hand_dom"/>
</dbReference>
<dbReference type="Gene3D" id="1.10.238.10">
    <property type="entry name" value="EF-hand"/>
    <property type="match status" value="1"/>
</dbReference>
<dbReference type="InterPro" id="IPR018247">
    <property type="entry name" value="EF_Hand_1_Ca_BS"/>
</dbReference>
<dbReference type="PROSITE" id="PS00018">
    <property type="entry name" value="EF_HAND_1"/>
    <property type="match status" value="3"/>
</dbReference>
<feature type="domain" description="EF-hand" evidence="5">
    <location>
        <begin position="145"/>
        <end position="180"/>
    </location>
</feature>
<keyword evidence="2" id="KW-0479">Metal-binding</keyword>
<feature type="domain" description="EF-hand" evidence="5">
    <location>
        <begin position="98"/>
        <end position="133"/>
    </location>
</feature>
<accession>A0A8J2WGU0</accession>
<dbReference type="PROSITE" id="PS50222">
    <property type="entry name" value="EF_HAND_2"/>
    <property type="match status" value="3"/>
</dbReference>
<dbReference type="InterPro" id="IPR028846">
    <property type="entry name" value="Recoverin"/>
</dbReference>
<reference evidence="6" key="1">
    <citation type="submission" date="2021-11" db="EMBL/GenBank/DDBJ databases">
        <authorList>
            <person name="Schell T."/>
        </authorList>
    </citation>
    <scope>NUCLEOTIDE SEQUENCE</scope>
    <source>
        <strain evidence="6">M5</strain>
    </source>
</reference>
<dbReference type="AlphaFoldDB" id="A0A8J2WGU0"/>
<dbReference type="SMART" id="SM00054">
    <property type="entry name" value="EFh"/>
    <property type="match status" value="3"/>
</dbReference>
<dbReference type="PRINTS" id="PR00450">
    <property type="entry name" value="RECOVERIN"/>
</dbReference>
<keyword evidence="7" id="KW-1185">Reference proteome</keyword>
<evidence type="ECO:0000256" key="4">
    <source>
        <dbReference type="ARBA" id="ARBA00022837"/>
    </source>
</evidence>
<feature type="domain" description="EF-hand" evidence="5">
    <location>
        <begin position="62"/>
        <end position="97"/>
    </location>
</feature>
<protein>
    <recommendedName>
        <fullName evidence="5">EF-hand domain-containing protein</fullName>
    </recommendedName>
</protein>
<name>A0A8J2WGU0_9CRUS</name>
<evidence type="ECO:0000256" key="2">
    <source>
        <dbReference type="ARBA" id="ARBA00022723"/>
    </source>
</evidence>
<evidence type="ECO:0000313" key="6">
    <source>
        <dbReference type="EMBL" id="CAH0103849.1"/>
    </source>
</evidence>
<evidence type="ECO:0000313" key="7">
    <source>
        <dbReference type="Proteomes" id="UP000789390"/>
    </source>
</evidence>
<dbReference type="SUPFAM" id="SSF47473">
    <property type="entry name" value="EF-hand"/>
    <property type="match status" value="1"/>
</dbReference>
<organism evidence="6 7">
    <name type="scientific">Daphnia galeata</name>
    <dbReference type="NCBI Taxonomy" id="27404"/>
    <lineage>
        <taxon>Eukaryota</taxon>
        <taxon>Metazoa</taxon>
        <taxon>Ecdysozoa</taxon>
        <taxon>Arthropoda</taxon>
        <taxon>Crustacea</taxon>
        <taxon>Branchiopoda</taxon>
        <taxon>Diplostraca</taxon>
        <taxon>Cladocera</taxon>
        <taxon>Anomopoda</taxon>
        <taxon>Daphniidae</taxon>
        <taxon>Daphnia</taxon>
    </lineage>
</organism>
<dbReference type="OrthoDB" id="191686at2759"/>